<sequence>MAIPGLTIYHVKSHLQKYRMSIFTREEDHNRSKSERRSISEMLPNFSDTSGAQLNEALLIQMEAQRRLSDQLEVQKSLKMKIEAQGRFLDKIMEEYKNRAPSTKPTKPYSPILSLPPLSEESDQSNGKEFESDSEEVDTSEIVSKDEFRAQKRIKIQDNVLPHVHKFPLFNPESQNMGMFSLNAMNNNEQEISFPWNVAAFQSPLMQATYNPLN</sequence>
<gene>
    <name evidence="3" type="ORF">CDL12_09273</name>
</gene>
<dbReference type="Gene3D" id="1.10.10.60">
    <property type="entry name" value="Homeodomain-like"/>
    <property type="match status" value="1"/>
</dbReference>
<evidence type="ECO:0000256" key="1">
    <source>
        <dbReference type="SAM" id="MobiDB-lite"/>
    </source>
</evidence>
<organism evidence="3 4">
    <name type="scientific">Handroanthus impetiginosus</name>
    <dbReference type="NCBI Taxonomy" id="429701"/>
    <lineage>
        <taxon>Eukaryota</taxon>
        <taxon>Viridiplantae</taxon>
        <taxon>Streptophyta</taxon>
        <taxon>Embryophyta</taxon>
        <taxon>Tracheophyta</taxon>
        <taxon>Spermatophyta</taxon>
        <taxon>Magnoliopsida</taxon>
        <taxon>eudicotyledons</taxon>
        <taxon>Gunneridae</taxon>
        <taxon>Pentapetalae</taxon>
        <taxon>asterids</taxon>
        <taxon>lamiids</taxon>
        <taxon>Lamiales</taxon>
        <taxon>Bignoniaceae</taxon>
        <taxon>Crescentiina</taxon>
        <taxon>Tabebuia alliance</taxon>
        <taxon>Handroanthus</taxon>
    </lineage>
</organism>
<reference evidence="4" key="1">
    <citation type="journal article" date="2018" name="Gigascience">
        <title>Genome assembly of the Pink Ipe (Handroanthus impetiginosus, Bignoniaceae), a highly valued, ecologically keystone Neotropical timber forest tree.</title>
        <authorList>
            <person name="Silva-Junior O.B."/>
            <person name="Grattapaglia D."/>
            <person name="Novaes E."/>
            <person name="Collevatti R.G."/>
        </authorList>
    </citation>
    <scope>NUCLEOTIDE SEQUENCE [LARGE SCALE GENOMIC DNA]</scope>
    <source>
        <strain evidence="4">cv. UFG-1</strain>
    </source>
</reference>
<name>A0A2G9HKL5_9LAMI</name>
<dbReference type="InterPro" id="IPR025756">
    <property type="entry name" value="Myb_CC_LHEQLE"/>
</dbReference>
<evidence type="ECO:0000313" key="4">
    <source>
        <dbReference type="Proteomes" id="UP000231279"/>
    </source>
</evidence>
<comment type="caution">
    <text evidence="3">The sequence shown here is derived from an EMBL/GenBank/DDBJ whole genome shotgun (WGS) entry which is preliminary data.</text>
</comment>
<feature type="compositionally biased region" description="Low complexity" evidence="1">
    <location>
        <begin position="110"/>
        <end position="119"/>
    </location>
</feature>
<dbReference type="InterPro" id="IPR046955">
    <property type="entry name" value="PHR1-like"/>
</dbReference>
<feature type="domain" description="MYB-CC type transcription factor LHEQLE-containing" evidence="2">
    <location>
        <begin position="53"/>
        <end position="96"/>
    </location>
</feature>
<accession>A0A2G9HKL5</accession>
<dbReference type="PANTHER" id="PTHR31499:SF79">
    <property type="entry name" value="HTH MYB-TYPE DOMAIN-CONTAINING PROTEIN"/>
    <property type="match status" value="1"/>
</dbReference>
<dbReference type="OrthoDB" id="551907at2759"/>
<dbReference type="EMBL" id="NKXS01001533">
    <property type="protein sequence ID" value="PIN18078.1"/>
    <property type="molecule type" value="Genomic_DNA"/>
</dbReference>
<feature type="region of interest" description="Disordered" evidence="1">
    <location>
        <begin position="98"/>
        <end position="144"/>
    </location>
</feature>
<dbReference type="AlphaFoldDB" id="A0A2G9HKL5"/>
<keyword evidence="4" id="KW-1185">Reference proteome</keyword>
<protein>
    <recommendedName>
        <fullName evidence="2">MYB-CC type transcription factor LHEQLE-containing domain-containing protein</fullName>
    </recommendedName>
</protein>
<dbReference type="Pfam" id="PF14379">
    <property type="entry name" value="Myb_CC_LHEQLE"/>
    <property type="match status" value="1"/>
</dbReference>
<evidence type="ECO:0000313" key="3">
    <source>
        <dbReference type="EMBL" id="PIN18078.1"/>
    </source>
</evidence>
<proteinExistence type="predicted"/>
<dbReference type="GO" id="GO:0003700">
    <property type="term" value="F:DNA-binding transcription factor activity"/>
    <property type="evidence" value="ECO:0007669"/>
    <property type="project" value="InterPro"/>
</dbReference>
<dbReference type="Proteomes" id="UP000231279">
    <property type="component" value="Unassembled WGS sequence"/>
</dbReference>
<evidence type="ECO:0000259" key="2">
    <source>
        <dbReference type="Pfam" id="PF14379"/>
    </source>
</evidence>
<dbReference type="PANTHER" id="PTHR31499">
    <property type="entry name" value="MYB FAMILY TRANSCRIPTION FACTOR PHL11"/>
    <property type="match status" value="1"/>
</dbReference>